<dbReference type="InterPro" id="IPR005018">
    <property type="entry name" value="DOMON_domain"/>
</dbReference>
<keyword evidence="1" id="KW-0677">Repeat</keyword>
<dbReference type="EMBL" id="CAJPIZ010000651">
    <property type="protein sequence ID" value="CAG2101971.1"/>
    <property type="molecule type" value="Genomic_DNA"/>
</dbReference>
<dbReference type="InterPro" id="IPR019545">
    <property type="entry name" value="DM13_domain"/>
</dbReference>
<reference evidence="4" key="1">
    <citation type="submission" date="2020-11" db="EMBL/GenBank/DDBJ databases">
        <authorList>
            <person name="Tran Van P."/>
        </authorList>
    </citation>
    <scope>NUCLEOTIDE SEQUENCE</scope>
</reference>
<evidence type="ECO:0008006" key="6">
    <source>
        <dbReference type="Google" id="ProtNLM"/>
    </source>
</evidence>
<dbReference type="AlphaFoldDB" id="A0A7R9KEP9"/>
<accession>A0A7R9KEP9</accession>
<dbReference type="PANTHER" id="PTHR24036:SF5">
    <property type="entry name" value="THROMBOMODULIN"/>
    <property type="match status" value="1"/>
</dbReference>
<dbReference type="Pfam" id="PF25489">
    <property type="entry name" value="At5g54830"/>
    <property type="match status" value="1"/>
</dbReference>
<dbReference type="CDD" id="cd09631">
    <property type="entry name" value="DOMON_DOH"/>
    <property type="match status" value="1"/>
</dbReference>
<dbReference type="SMART" id="SM00686">
    <property type="entry name" value="DM13"/>
    <property type="match status" value="1"/>
</dbReference>
<dbReference type="OrthoDB" id="10029628at2759"/>
<dbReference type="Pfam" id="PF10517">
    <property type="entry name" value="DM13"/>
    <property type="match status" value="2"/>
</dbReference>
<dbReference type="EMBL" id="OC855226">
    <property type="protein sequence ID" value="CAD7621541.1"/>
    <property type="molecule type" value="Genomic_DNA"/>
</dbReference>
<dbReference type="Proteomes" id="UP000759131">
    <property type="component" value="Unassembled WGS sequence"/>
</dbReference>
<organism evidence="4">
    <name type="scientific">Medioppia subpectinata</name>
    <dbReference type="NCBI Taxonomy" id="1979941"/>
    <lineage>
        <taxon>Eukaryota</taxon>
        <taxon>Metazoa</taxon>
        <taxon>Ecdysozoa</taxon>
        <taxon>Arthropoda</taxon>
        <taxon>Chelicerata</taxon>
        <taxon>Arachnida</taxon>
        <taxon>Acari</taxon>
        <taxon>Acariformes</taxon>
        <taxon>Sarcoptiformes</taxon>
        <taxon>Oribatida</taxon>
        <taxon>Brachypylina</taxon>
        <taxon>Oppioidea</taxon>
        <taxon>Oppiidae</taxon>
        <taxon>Medioppia</taxon>
    </lineage>
</organism>
<proteinExistence type="predicted"/>
<protein>
    <recommendedName>
        <fullName evidence="6">Protein Skeletor</fullName>
    </recommendedName>
</protein>
<dbReference type="SMART" id="SM00664">
    <property type="entry name" value="DoH"/>
    <property type="match status" value="1"/>
</dbReference>
<feature type="domain" description="DOMON" evidence="2">
    <location>
        <begin position="147"/>
        <end position="283"/>
    </location>
</feature>
<dbReference type="Pfam" id="PF03351">
    <property type="entry name" value="DOMON"/>
    <property type="match status" value="1"/>
</dbReference>
<evidence type="ECO:0000259" key="3">
    <source>
        <dbReference type="PROSITE" id="PS51549"/>
    </source>
</evidence>
<dbReference type="InterPro" id="IPR045266">
    <property type="entry name" value="DOH_DOMON"/>
</dbReference>
<gene>
    <name evidence="4" type="ORF">OSB1V03_LOCUS2012</name>
</gene>
<name>A0A7R9KEP9_9ACAR</name>
<evidence type="ECO:0000259" key="2">
    <source>
        <dbReference type="PROSITE" id="PS50836"/>
    </source>
</evidence>
<dbReference type="PROSITE" id="PS50836">
    <property type="entry name" value="DOMON"/>
    <property type="match status" value="1"/>
</dbReference>
<dbReference type="PANTHER" id="PTHR24036">
    <property type="entry name" value="SKELETOR-RELATED"/>
    <property type="match status" value="1"/>
</dbReference>
<feature type="domain" description="DM13" evidence="3">
    <location>
        <begin position="53"/>
        <end position="158"/>
    </location>
</feature>
<dbReference type="InterPro" id="IPR057443">
    <property type="entry name" value="At5g54830-like"/>
</dbReference>
<sequence>MPNVKLNAYNKQNILLTLPKGKTLRDIKWIAVWCQLFTVNFGHVNVPYNFPFPKEQNLGPIPTLGHRTHADAVIIKDEKTLFIRHSTPDAFFLMGTGNKPHEHAVKIPDENGSLNKIRGYRGVDITLRLPDNHTVSSFPNCETIFADQLQVSWEVRHPDIYIQLEGRVGTTPDQYISFGLSGSTQRAQMVGADVVVVFYDSVSQKAKVVDYTLTAKAQCAPQSNSGACPDQVVGGRQDSELILWHYNDGVLKVSYKRKLYTRDDVADEEIIVTNPMVVVAAIGPLNSKKEAAFHNIEYTRASDKPIKILFGKLQNERNCDLLSNPSNVIPSAYYSTVEPWNPSVIYAQNNQVFRVVIGPAGGDRGYTPITGVQSWGIAYWVDDKLIPEIHVQRGDNYTFVVEAGNNPSNQAKYHPLYITDNREGGGGQRPQELNTPNHMVYAGVDLSNSRPDPSPGAGRYCELQLEGIDTANVSNSIEEYRKTLKLIIVGNVATFTWSPDETTPDIVYYQCFTHRNLGWKIVVNSALKLQSLHYIFSIVFPEFAKMRLKCFDSQVMNDY</sequence>
<evidence type="ECO:0000256" key="1">
    <source>
        <dbReference type="ARBA" id="ARBA00022737"/>
    </source>
</evidence>
<keyword evidence="5" id="KW-1185">Reference proteome</keyword>
<evidence type="ECO:0000313" key="5">
    <source>
        <dbReference type="Proteomes" id="UP000759131"/>
    </source>
</evidence>
<feature type="domain" description="DM13" evidence="3">
    <location>
        <begin position="1"/>
        <end position="47"/>
    </location>
</feature>
<evidence type="ECO:0000313" key="4">
    <source>
        <dbReference type="EMBL" id="CAD7621541.1"/>
    </source>
</evidence>
<dbReference type="InterPro" id="IPR052126">
    <property type="entry name" value="Spindle_Org/Thrombomodulin"/>
</dbReference>
<dbReference type="PROSITE" id="PS51549">
    <property type="entry name" value="DM13"/>
    <property type="match status" value="2"/>
</dbReference>